<dbReference type="STRING" id="890420.SAMN05216226_11653"/>
<dbReference type="Pfam" id="PF01370">
    <property type="entry name" value="Epimerase"/>
    <property type="match status" value="1"/>
</dbReference>
<sequence>MDGPNILVTGGAGFIGSNVSSMIAGSNDAVALNDGYLGDQRNPGDKVTFLEQNVLNADLPTDVDVVVHLAAQSWYAMHEGKHGSRCAKTSKGSSALLSRHDTTAVTPLSTPQHPRFTAHRPTLSPRR</sequence>
<protein>
    <submittedName>
        <fullName evidence="3">NAD dependent epimerase/dehydratase family protein</fullName>
    </submittedName>
</protein>
<dbReference type="InterPro" id="IPR001509">
    <property type="entry name" value="Epimerase_deHydtase"/>
</dbReference>
<evidence type="ECO:0000256" key="1">
    <source>
        <dbReference type="SAM" id="MobiDB-lite"/>
    </source>
</evidence>
<accession>A0A1G8YV42</accession>
<organism evidence="3 4">
    <name type="scientific">Halovenus aranensis</name>
    <dbReference type="NCBI Taxonomy" id="890420"/>
    <lineage>
        <taxon>Archaea</taxon>
        <taxon>Methanobacteriati</taxon>
        <taxon>Methanobacteriota</taxon>
        <taxon>Stenosarchaea group</taxon>
        <taxon>Halobacteria</taxon>
        <taxon>Halobacteriales</taxon>
        <taxon>Haloarculaceae</taxon>
        <taxon>Halovenus</taxon>
    </lineage>
</organism>
<evidence type="ECO:0000259" key="2">
    <source>
        <dbReference type="Pfam" id="PF01370"/>
    </source>
</evidence>
<gene>
    <name evidence="3" type="ORF">SAMN05216226_11653</name>
</gene>
<evidence type="ECO:0000313" key="4">
    <source>
        <dbReference type="Proteomes" id="UP000198856"/>
    </source>
</evidence>
<name>A0A1G8YV42_9EURY</name>
<dbReference type="InterPro" id="IPR036291">
    <property type="entry name" value="NAD(P)-bd_dom_sf"/>
</dbReference>
<dbReference type="AlphaFoldDB" id="A0A1G8YV42"/>
<feature type="region of interest" description="Disordered" evidence="1">
    <location>
        <begin position="81"/>
        <end position="127"/>
    </location>
</feature>
<dbReference type="SUPFAM" id="SSF51735">
    <property type="entry name" value="NAD(P)-binding Rossmann-fold domains"/>
    <property type="match status" value="1"/>
</dbReference>
<dbReference type="EMBL" id="FNFC01000016">
    <property type="protein sequence ID" value="SDK06688.1"/>
    <property type="molecule type" value="Genomic_DNA"/>
</dbReference>
<dbReference type="Proteomes" id="UP000198856">
    <property type="component" value="Unassembled WGS sequence"/>
</dbReference>
<evidence type="ECO:0000313" key="3">
    <source>
        <dbReference type="EMBL" id="SDK06688.1"/>
    </source>
</evidence>
<feature type="domain" description="NAD-dependent epimerase/dehydratase" evidence="2">
    <location>
        <begin position="6"/>
        <end position="77"/>
    </location>
</feature>
<reference evidence="3 4" key="1">
    <citation type="submission" date="2016-10" db="EMBL/GenBank/DDBJ databases">
        <authorList>
            <person name="de Groot N.N."/>
        </authorList>
    </citation>
    <scope>NUCLEOTIDE SEQUENCE [LARGE SCALE GENOMIC DNA]</scope>
    <source>
        <strain evidence="3 4">IBRC-M10015</strain>
    </source>
</reference>
<proteinExistence type="predicted"/>
<feature type="compositionally biased region" description="Polar residues" evidence="1">
    <location>
        <begin position="103"/>
        <end position="112"/>
    </location>
</feature>
<dbReference type="Gene3D" id="3.40.50.720">
    <property type="entry name" value="NAD(P)-binding Rossmann-like Domain"/>
    <property type="match status" value="1"/>
</dbReference>
<keyword evidence="4" id="KW-1185">Reference proteome</keyword>